<dbReference type="Proteomes" id="UP000024635">
    <property type="component" value="Unassembled WGS sequence"/>
</dbReference>
<keyword evidence="1" id="KW-0472">Membrane</keyword>
<evidence type="ECO:0000256" key="1">
    <source>
        <dbReference type="SAM" id="Phobius"/>
    </source>
</evidence>
<reference evidence="3" key="1">
    <citation type="journal article" date="2015" name="Nat. Genet.">
        <title>The genome and transcriptome of the zoonotic hookworm Ancylostoma ceylanicum identify infection-specific gene families.</title>
        <authorList>
            <person name="Schwarz E.M."/>
            <person name="Hu Y."/>
            <person name="Antoshechkin I."/>
            <person name="Miller M.M."/>
            <person name="Sternberg P.W."/>
            <person name="Aroian R.V."/>
        </authorList>
    </citation>
    <scope>NUCLEOTIDE SEQUENCE</scope>
    <source>
        <strain evidence="3">HY135</strain>
    </source>
</reference>
<evidence type="ECO:0000313" key="3">
    <source>
        <dbReference type="Proteomes" id="UP000024635"/>
    </source>
</evidence>
<evidence type="ECO:0000313" key="2">
    <source>
        <dbReference type="EMBL" id="EYC14470.1"/>
    </source>
</evidence>
<protein>
    <submittedName>
        <fullName evidence="2">Uncharacterized protein</fullName>
    </submittedName>
</protein>
<accession>A0A016UH35</accession>
<name>A0A016UH35_9BILA</name>
<proteinExistence type="predicted"/>
<keyword evidence="3" id="KW-1185">Reference proteome</keyword>
<comment type="caution">
    <text evidence="2">The sequence shown here is derived from an EMBL/GenBank/DDBJ whole genome shotgun (WGS) entry which is preliminary data.</text>
</comment>
<keyword evidence="1" id="KW-1133">Transmembrane helix</keyword>
<dbReference type="EMBL" id="JARK01001376">
    <property type="protein sequence ID" value="EYC14470.1"/>
    <property type="molecule type" value="Genomic_DNA"/>
</dbReference>
<sequence>MTDMYGQRNQAISRNTSLNSSFVFISASCLLISLASIIFLSNVLAKWRCETRTVNAGGGSVVCFRIRCLKKLSLG</sequence>
<keyword evidence="1" id="KW-0812">Transmembrane</keyword>
<organism evidence="2 3">
    <name type="scientific">Ancylostoma ceylanicum</name>
    <dbReference type="NCBI Taxonomy" id="53326"/>
    <lineage>
        <taxon>Eukaryota</taxon>
        <taxon>Metazoa</taxon>
        <taxon>Ecdysozoa</taxon>
        <taxon>Nematoda</taxon>
        <taxon>Chromadorea</taxon>
        <taxon>Rhabditida</taxon>
        <taxon>Rhabditina</taxon>
        <taxon>Rhabditomorpha</taxon>
        <taxon>Strongyloidea</taxon>
        <taxon>Ancylostomatidae</taxon>
        <taxon>Ancylostomatinae</taxon>
        <taxon>Ancylostoma</taxon>
    </lineage>
</organism>
<gene>
    <name evidence="2" type="primary">Acey_s0040.g226</name>
    <name evidence="2" type="ORF">Y032_0040g226</name>
</gene>
<feature type="transmembrane region" description="Helical" evidence="1">
    <location>
        <begin position="20"/>
        <end position="45"/>
    </location>
</feature>
<dbReference type="AlphaFoldDB" id="A0A016UH35"/>